<keyword evidence="3" id="KW-1185">Reference proteome</keyword>
<accession>A0A8W8JBV2</accession>
<dbReference type="PANTHER" id="PTHR46825:SF9">
    <property type="entry name" value="BETA-LACTAMASE-RELATED DOMAIN-CONTAINING PROTEIN"/>
    <property type="match status" value="1"/>
</dbReference>
<dbReference type="EnsemblMetazoa" id="G17669.1">
    <property type="protein sequence ID" value="G17669.1:cds"/>
    <property type="gene ID" value="G17669"/>
</dbReference>
<dbReference type="Gene3D" id="3.40.710.10">
    <property type="entry name" value="DD-peptidase/beta-lactamase superfamily"/>
    <property type="match status" value="1"/>
</dbReference>
<dbReference type="Proteomes" id="UP000005408">
    <property type="component" value="Unassembled WGS sequence"/>
</dbReference>
<reference evidence="2" key="1">
    <citation type="submission" date="2022-08" db="UniProtKB">
        <authorList>
            <consortium name="EnsemblMetazoa"/>
        </authorList>
    </citation>
    <scope>IDENTIFICATION</scope>
    <source>
        <strain evidence="2">05x7-T-G4-1.051#20</strain>
    </source>
</reference>
<dbReference type="SUPFAM" id="SSF56601">
    <property type="entry name" value="beta-lactamase/transpeptidase-like"/>
    <property type="match status" value="1"/>
</dbReference>
<dbReference type="AlphaFoldDB" id="A0A8W8JBV2"/>
<feature type="domain" description="Beta-lactamase-related" evidence="1">
    <location>
        <begin position="27"/>
        <end position="386"/>
    </location>
</feature>
<organism evidence="2 3">
    <name type="scientific">Magallana gigas</name>
    <name type="common">Pacific oyster</name>
    <name type="synonym">Crassostrea gigas</name>
    <dbReference type="NCBI Taxonomy" id="29159"/>
    <lineage>
        <taxon>Eukaryota</taxon>
        <taxon>Metazoa</taxon>
        <taxon>Spiralia</taxon>
        <taxon>Lophotrochozoa</taxon>
        <taxon>Mollusca</taxon>
        <taxon>Bivalvia</taxon>
        <taxon>Autobranchia</taxon>
        <taxon>Pteriomorphia</taxon>
        <taxon>Ostreida</taxon>
        <taxon>Ostreoidea</taxon>
        <taxon>Ostreidae</taxon>
        <taxon>Magallana</taxon>
    </lineage>
</organism>
<dbReference type="OrthoDB" id="5946976at2759"/>
<sequence length="803" mass="91951">MCMTTIYSVPIDLCESNEDADGSLQRFDSIITDFMREQRIPGGSIAVSYNGRVIHRQGYGMIGCGERCLSTSYYRIASISKTITAIAMMQLIEQHKLHLNDRIFCRKGKGILKNFKPAGPSVKALERITVQHLLEHSCGWDRETGVDPVYIPPQTVCPLGDQEFKSQEELFTNYHVNLIQYMIQQRLDFKPGTRHGYSNFGYLVLGHVIEKLTGIPYHIYIHDVINKAGDFLVYEGDELHRLHPNEVRYFENSDSTHPSILPYNGEIWTMQYGGFHMQGTGSYGGLVASPLQLLSLLSTLDMKHWKGNRILSEESISRMLACPKFEKGSEWYGLGLDVEDEGQTWGHTGYMDGTTTTFRRDKSGYSWVLLFNAGATDQDLDGLIRFALSSLQLSSNLSGLKYMGENVRNFEILSKDGAQVYHILIPLRDVDGLACAMKSKGYYMQDIDLEEYENEYYVNMIWNRNEANVDWFYKIYHNVVDSSTEEDMNNHISNGFRIHMLSICTDAMHQNDIYTAVIYMRQHDICGQFTQRITYMREIISEQSNLDLQSHGDVIICSVCFYLEKMYVSIVSEKFDSKTDNLLLSNNGGKKRSYPTEVMCSQKLNISIHGTKHDPTYGTNMDSRYGSHRTSNSDRVRKKNIKYCSDDEVNNSSIKPRNFDVGEKPSTWVRKDMSEDEFLDELRLQALDHYGLIFFQIYKIPQRKNMLISAVWSKLKVNECYQRIGASRFSFMNELMESSGEITPLERIRAYSEDGVLLFAGIWTAGKFKASCKKSKRGGSHQSAKTIKRPKKNIPALRHLSID</sequence>
<dbReference type="InterPro" id="IPR001466">
    <property type="entry name" value="Beta-lactam-related"/>
</dbReference>
<evidence type="ECO:0000313" key="2">
    <source>
        <dbReference type="EnsemblMetazoa" id="G17669.1:cds"/>
    </source>
</evidence>
<evidence type="ECO:0000313" key="3">
    <source>
        <dbReference type="Proteomes" id="UP000005408"/>
    </source>
</evidence>
<proteinExistence type="predicted"/>
<dbReference type="Pfam" id="PF00144">
    <property type="entry name" value="Beta-lactamase"/>
    <property type="match status" value="1"/>
</dbReference>
<name>A0A8W8JBV2_MAGGI</name>
<dbReference type="PANTHER" id="PTHR46825">
    <property type="entry name" value="D-ALANYL-D-ALANINE-CARBOXYPEPTIDASE/ENDOPEPTIDASE AMPH"/>
    <property type="match status" value="1"/>
</dbReference>
<dbReference type="InterPro" id="IPR012338">
    <property type="entry name" value="Beta-lactam/transpept-like"/>
</dbReference>
<protein>
    <recommendedName>
        <fullName evidence="1">Beta-lactamase-related domain-containing protein</fullName>
    </recommendedName>
</protein>
<evidence type="ECO:0000259" key="1">
    <source>
        <dbReference type="Pfam" id="PF00144"/>
    </source>
</evidence>
<dbReference type="InterPro" id="IPR050491">
    <property type="entry name" value="AmpC-like"/>
</dbReference>